<dbReference type="SUPFAM" id="SSF55120">
    <property type="entry name" value="Pseudouridine synthase"/>
    <property type="match status" value="1"/>
</dbReference>
<dbReference type="Pfam" id="PF01509">
    <property type="entry name" value="TruB_N"/>
    <property type="match status" value="1"/>
</dbReference>
<dbReference type="InterPro" id="IPR014780">
    <property type="entry name" value="tRNA_psdUridine_synth_TruB"/>
</dbReference>
<comment type="similarity">
    <text evidence="2">Belongs to the pseudouridine synthase TruB family. Type 1 subfamily.</text>
</comment>
<keyword evidence="5" id="KW-0413">Isomerase</keyword>
<evidence type="ECO:0000256" key="1">
    <source>
        <dbReference type="ARBA" id="ARBA00000385"/>
    </source>
</evidence>
<dbReference type="PANTHER" id="PTHR13767">
    <property type="entry name" value="TRNA-PSEUDOURIDINE SYNTHASE"/>
    <property type="match status" value="1"/>
</dbReference>
<dbReference type="EMBL" id="PCSU01000015">
    <property type="protein sequence ID" value="PIP56798.1"/>
    <property type="molecule type" value="Genomic_DNA"/>
</dbReference>
<evidence type="ECO:0000313" key="8">
    <source>
        <dbReference type="Proteomes" id="UP000228495"/>
    </source>
</evidence>
<comment type="caution">
    <text evidence="7">The sequence shown here is derived from an EMBL/GenBank/DDBJ whole genome shotgun (WGS) entry which is preliminary data.</text>
</comment>
<evidence type="ECO:0000256" key="3">
    <source>
        <dbReference type="ARBA" id="ARBA00012787"/>
    </source>
</evidence>
<reference evidence="7 8" key="1">
    <citation type="submission" date="2017-09" db="EMBL/GenBank/DDBJ databases">
        <title>Depth-based differentiation of microbial function through sediment-hosted aquifers and enrichment of novel symbionts in the deep terrestrial subsurface.</title>
        <authorList>
            <person name="Probst A.J."/>
            <person name="Ladd B."/>
            <person name="Jarett J.K."/>
            <person name="Geller-Mcgrath D.E."/>
            <person name="Sieber C.M."/>
            <person name="Emerson J.B."/>
            <person name="Anantharaman K."/>
            <person name="Thomas B.C."/>
            <person name="Malmstrom R."/>
            <person name="Stieglmeier M."/>
            <person name="Klingl A."/>
            <person name="Woyke T."/>
            <person name="Ryan C.M."/>
            <person name="Banfield J.F."/>
        </authorList>
    </citation>
    <scope>NUCLEOTIDE SEQUENCE [LARGE SCALE GENOMIC DNA]</scope>
    <source>
        <strain evidence="7">CG22_combo_CG10-13_8_21_14_all_39_12</strain>
    </source>
</reference>
<dbReference type="Proteomes" id="UP000228495">
    <property type="component" value="Unassembled WGS sequence"/>
</dbReference>
<dbReference type="GO" id="GO:1990481">
    <property type="term" value="P:mRNA pseudouridine synthesis"/>
    <property type="evidence" value="ECO:0007669"/>
    <property type="project" value="TreeGrafter"/>
</dbReference>
<accession>A0A2H0BIF9</accession>
<evidence type="ECO:0000256" key="5">
    <source>
        <dbReference type="ARBA" id="ARBA00023235"/>
    </source>
</evidence>
<evidence type="ECO:0000259" key="6">
    <source>
        <dbReference type="Pfam" id="PF01509"/>
    </source>
</evidence>
<evidence type="ECO:0000256" key="2">
    <source>
        <dbReference type="ARBA" id="ARBA00005642"/>
    </source>
</evidence>
<dbReference type="GO" id="GO:0003723">
    <property type="term" value="F:RNA binding"/>
    <property type="evidence" value="ECO:0007669"/>
    <property type="project" value="InterPro"/>
</dbReference>
<organism evidence="7 8">
    <name type="scientific">candidate division WWE3 bacterium CG22_combo_CG10-13_8_21_14_all_39_12</name>
    <dbReference type="NCBI Taxonomy" id="1975094"/>
    <lineage>
        <taxon>Bacteria</taxon>
        <taxon>Katanobacteria</taxon>
    </lineage>
</organism>
<proteinExistence type="inferred from homology"/>
<gene>
    <name evidence="7" type="ORF">COX05_01220</name>
</gene>
<evidence type="ECO:0000313" key="7">
    <source>
        <dbReference type="EMBL" id="PIP56798.1"/>
    </source>
</evidence>
<name>A0A2H0BIF9_UNCKA</name>
<comment type="catalytic activity">
    <reaction evidence="1">
        <text>uridine(55) in tRNA = pseudouridine(55) in tRNA</text>
        <dbReference type="Rhea" id="RHEA:42532"/>
        <dbReference type="Rhea" id="RHEA-COMP:10101"/>
        <dbReference type="Rhea" id="RHEA-COMP:10102"/>
        <dbReference type="ChEBI" id="CHEBI:65314"/>
        <dbReference type="ChEBI" id="CHEBI:65315"/>
        <dbReference type="EC" id="5.4.99.25"/>
    </reaction>
</comment>
<protein>
    <recommendedName>
        <fullName evidence="3">tRNA pseudouridine(55) synthase</fullName>
        <ecNumber evidence="3">5.4.99.25</ecNumber>
    </recommendedName>
</protein>
<feature type="domain" description="Pseudouridine synthase II N-terminal" evidence="6">
    <location>
        <begin position="37"/>
        <end position="181"/>
    </location>
</feature>
<dbReference type="AlphaFoldDB" id="A0A2H0BIF9"/>
<sequence length="255" mass="28684">MIRRAKEDISTSLRRGHFYIGLTAFVKKFADSIGKIATHTGSLDPLADGVVIVLTDDDRFRKEEESSVSKEYTFRVLGGFSTDSHDVLGIISKTLPVSVDIYNQIVVNLSHYSGTYLQKVPDFSARRINGESAFDFAKRGEKIEEKIEEVFILGQSVTGVTLVSEQHLLRDITDRISCVKGSFRQADIIKGWEEVLYKTDRQFPLVECSVVVSKRMYVRGLVRDLSEDIGVPLTTLSITRIKNGKYSIDDCTVFE</sequence>
<evidence type="ECO:0000256" key="4">
    <source>
        <dbReference type="ARBA" id="ARBA00022694"/>
    </source>
</evidence>
<dbReference type="GO" id="GO:0006400">
    <property type="term" value="P:tRNA modification"/>
    <property type="evidence" value="ECO:0007669"/>
    <property type="project" value="TreeGrafter"/>
</dbReference>
<keyword evidence="4" id="KW-0819">tRNA processing</keyword>
<dbReference type="InterPro" id="IPR020103">
    <property type="entry name" value="PsdUridine_synth_cat_dom_sf"/>
</dbReference>
<dbReference type="InterPro" id="IPR002501">
    <property type="entry name" value="PsdUridine_synth_N"/>
</dbReference>
<dbReference type="Gene3D" id="3.30.2350.10">
    <property type="entry name" value="Pseudouridine synthase"/>
    <property type="match status" value="1"/>
</dbReference>
<dbReference type="GO" id="GO:0160148">
    <property type="term" value="F:tRNA pseudouridine(55) synthase activity"/>
    <property type="evidence" value="ECO:0007669"/>
    <property type="project" value="UniProtKB-EC"/>
</dbReference>
<dbReference type="PANTHER" id="PTHR13767:SF2">
    <property type="entry name" value="PSEUDOURIDYLATE SYNTHASE TRUB1"/>
    <property type="match status" value="1"/>
</dbReference>
<dbReference type="EC" id="5.4.99.25" evidence="3"/>